<keyword evidence="8" id="KW-0677">Repeat</keyword>
<dbReference type="InterPro" id="IPR011009">
    <property type="entry name" value="Kinase-like_dom_sf"/>
</dbReference>
<dbReference type="GO" id="GO:0005524">
    <property type="term" value="F:ATP binding"/>
    <property type="evidence" value="ECO:0007669"/>
    <property type="project" value="InterPro"/>
</dbReference>
<keyword evidence="4" id="KW-0433">Leucine-rich repeat</keyword>
<dbReference type="Pfam" id="PF00560">
    <property type="entry name" value="LRR_1"/>
    <property type="match status" value="4"/>
</dbReference>
<dbReference type="SUPFAM" id="SSF56112">
    <property type="entry name" value="Protein kinase-like (PK-like)"/>
    <property type="match status" value="1"/>
</dbReference>
<evidence type="ECO:0000256" key="7">
    <source>
        <dbReference type="ARBA" id="ARBA00022729"/>
    </source>
</evidence>
<dbReference type="AlphaFoldDB" id="A0AAV5FN15"/>
<keyword evidence="10 12" id="KW-0472">Membrane</keyword>
<comment type="caution">
    <text evidence="14">The sequence shown here is derived from an EMBL/GenBank/DDBJ whole genome shotgun (WGS) entry which is preliminary data.</text>
</comment>
<organism evidence="14 15">
    <name type="scientific">Eleusine coracana subsp. coracana</name>
    <dbReference type="NCBI Taxonomy" id="191504"/>
    <lineage>
        <taxon>Eukaryota</taxon>
        <taxon>Viridiplantae</taxon>
        <taxon>Streptophyta</taxon>
        <taxon>Embryophyta</taxon>
        <taxon>Tracheophyta</taxon>
        <taxon>Spermatophyta</taxon>
        <taxon>Magnoliopsida</taxon>
        <taxon>Liliopsida</taxon>
        <taxon>Poales</taxon>
        <taxon>Poaceae</taxon>
        <taxon>PACMAD clade</taxon>
        <taxon>Chloridoideae</taxon>
        <taxon>Cynodonteae</taxon>
        <taxon>Eleusininae</taxon>
        <taxon>Eleusine</taxon>
    </lineage>
</organism>
<keyword evidence="6 12" id="KW-0812">Transmembrane</keyword>
<keyword evidence="5" id="KW-1070">Brassinosteroid signaling pathway</keyword>
<evidence type="ECO:0000256" key="11">
    <source>
        <dbReference type="ARBA" id="ARBA00023180"/>
    </source>
</evidence>
<accession>A0AAV5FN15</accession>
<evidence type="ECO:0000313" key="15">
    <source>
        <dbReference type="Proteomes" id="UP001054889"/>
    </source>
</evidence>
<evidence type="ECO:0000256" key="3">
    <source>
        <dbReference type="ARBA" id="ARBA00009592"/>
    </source>
</evidence>
<evidence type="ECO:0000256" key="8">
    <source>
        <dbReference type="ARBA" id="ARBA00022737"/>
    </source>
</evidence>
<evidence type="ECO:0000256" key="6">
    <source>
        <dbReference type="ARBA" id="ARBA00022692"/>
    </source>
</evidence>
<sequence>MAPAVLELKPLSPPRYAHFFLCSFFIFLSLTKVPLSSAQTNNITEDDRQGLLCFKSGIYANPTRVLQSWRNDSLNFCSWQGVTCTRTLPIRVVSVDLRSLQLGGKLYSCMATLTSLVRMDLSDNDLSGNIPDEVGALPKLQTLMLGGNNLEGNIPPSLGLGHCKGLGMLNLSVNNLDGAIPSEIFNISSLNLGLDLSNNNLKGSIPPQIRSLINLEALNVSHNNLSGEIPSALGQCVVLLSLQMEGNMLSGFIPDNFKELVAIQQIDLSENNLSGQIPEFFENFKSLSHLNISYNKLDGPIPTNGVFKNSNAVALEGNKALCQQIAIFALPICSTASTTKRKINARLLIIMVPAVTITLLSFLCVVVTVIKGSTTEPTESYKETMKKVSYGDILKATNWFSPVNRISSSHTTSVYIGRFEFDTDLVAIKVFHLDEYGSLNSFFTECEVLKHTRHRNLVQAITSCSTVDSENNEFKALVYEFMANGSLDMWIHPRLHRGTPRRVLRLGQRISIAANVACALDYLHNQLIPPLIHCDLKPDNVLLDYDMTSRVGDFGSAKFLASSISSSPKGLVYSGGTIGYIAPGKS</sequence>
<keyword evidence="7" id="KW-0732">Signal</keyword>
<comment type="similarity">
    <text evidence="3">Belongs to the RLP family.</text>
</comment>
<dbReference type="Gene3D" id="3.30.200.20">
    <property type="entry name" value="Phosphorylase Kinase, domain 1"/>
    <property type="match status" value="1"/>
</dbReference>
<evidence type="ECO:0000256" key="10">
    <source>
        <dbReference type="ARBA" id="ARBA00023136"/>
    </source>
</evidence>
<dbReference type="GO" id="GO:0016020">
    <property type="term" value="C:membrane"/>
    <property type="evidence" value="ECO:0007669"/>
    <property type="project" value="UniProtKB-SubCell"/>
</dbReference>
<dbReference type="GO" id="GO:0009742">
    <property type="term" value="P:brassinosteroid mediated signaling pathway"/>
    <property type="evidence" value="ECO:0007669"/>
    <property type="project" value="UniProtKB-KW"/>
</dbReference>
<comment type="subcellular location">
    <subcellularLocation>
        <location evidence="1">Membrane</location>
        <topology evidence="1">Single-pass membrane protein</topology>
    </subcellularLocation>
</comment>
<dbReference type="PANTHER" id="PTHR27008">
    <property type="entry name" value="OS04G0122200 PROTEIN"/>
    <property type="match status" value="1"/>
</dbReference>
<dbReference type="Pfam" id="PF13855">
    <property type="entry name" value="LRR_8"/>
    <property type="match status" value="1"/>
</dbReference>
<evidence type="ECO:0000256" key="2">
    <source>
        <dbReference type="ARBA" id="ARBA00008684"/>
    </source>
</evidence>
<feature type="transmembrane region" description="Helical" evidence="12">
    <location>
        <begin position="347"/>
        <end position="370"/>
    </location>
</feature>
<dbReference type="InterPro" id="IPR008271">
    <property type="entry name" value="Ser/Thr_kinase_AS"/>
</dbReference>
<evidence type="ECO:0000256" key="12">
    <source>
        <dbReference type="SAM" id="Phobius"/>
    </source>
</evidence>
<dbReference type="InterPro" id="IPR032675">
    <property type="entry name" value="LRR_dom_sf"/>
</dbReference>
<dbReference type="PROSITE" id="PS50011">
    <property type="entry name" value="PROTEIN_KINASE_DOM"/>
    <property type="match status" value="1"/>
</dbReference>
<keyword evidence="11" id="KW-0325">Glycoprotein</keyword>
<evidence type="ECO:0000256" key="9">
    <source>
        <dbReference type="ARBA" id="ARBA00022989"/>
    </source>
</evidence>
<dbReference type="Pfam" id="PF00069">
    <property type="entry name" value="Pkinase"/>
    <property type="match status" value="1"/>
</dbReference>
<dbReference type="FunFam" id="3.80.10.10:FF:000111">
    <property type="entry name" value="LRR receptor-like serine/threonine-protein kinase ERECTA"/>
    <property type="match status" value="1"/>
</dbReference>
<evidence type="ECO:0000256" key="5">
    <source>
        <dbReference type="ARBA" id="ARBA00022626"/>
    </source>
</evidence>
<dbReference type="Proteomes" id="UP001054889">
    <property type="component" value="Unassembled WGS sequence"/>
</dbReference>
<dbReference type="PROSITE" id="PS00108">
    <property type="entry name" value="PROTEIN_KINASE_ST"/>
    <property type="match status" value="1"/>
</dbReference>
<dbReference type="SMART" id="SM00220">
    <property type="entry name" value="S_TKc"/>
    <property type="match status" value="1"/>
</dbReference>
<dbReference type="FunFam" id="3.80.10.10:FF:000275">
    <property type="entry name" value="Leucine-rich repeat receptor-like protein kinase"/>
    <property type="match status" value="1"/>
</dbReference>
<name>A0AAV5FN15_ELECO</name>
<dbReference type="PANTHER" id="PTHR27008:SF458">
    <property type="entry name" value="OS04G0227200 PROTEIN"/>
    <property type="match status" value="1"/>
</dbReference>
<reference evidence="14" key="1">
    <citation type="journal article" date="2018" name="DNA Res.">
        <title>Multiple hybrid de novo genome assembly of finger millet, an orphan allotetraploid crop.</title>
        <authorList>
            <person name="Hatakeyama M."/>
            <person name="Aluri S."/>
            <person name="Balachadran M.T."/>
            <person name="Sivarajan S.R."/>
            <person name="Patrignani A."/>
            <person name="Gruter S."/>
            <person name="Poveda L."/>
            <person name="Shimizu-Inatsugi R."/>
            <person name="Baeten J."/>
            <person name="Francoijs K.J."/>
            <person name="Nataraja K.N."/>
            <person name="Reddy Y.A.N."/>
            <person name="Phadnis S."/>
            <person name="Ravikumar R.L."/>
            <person name="Schlapbach R."/>
            <person name="Sreeman S.M."/>
            <person name="Shimizu K.K."/>
        </authorList>
    </citation>
    <scope>NUCLEOTIDE SEQUENCE</scope>
</reference>
<dbReference type="Pfam" id="PF08263">
    <property type="entry name" value="LRRNT_2"/>
    <property type="match status" value="1"/>
</dbReference>
<reference evidence="14" key="2">
    <citation type="submission" date="2021-12" db="EMBL/GenBank/DDBJ databases">
        <title>Resequencing data analysis of finger millet.</title>
        <authorList>
            <person name="Hatakeyama M."/>
            <person name="Aluri S."/>
            <person name="Balachadran M.T."/>
            <person name="Sivarajan S.R."/>
            <person name="Poveda L."/>
            <person name="Shimizu-Inatsugi R."/>
            <person name="Schlapbach R."/>
            <person name="Sreeman S.M."/>
            <person name="Shimizu K.K."/>
        </authorList>
    </citation>
    <scope>NUCLEOTIDE SEQUENCE</scope>
</reference>
<keyword evidence="9 12" id="KW-1133">Transmembrane helix</keyword>
<keyword evidence="15" id="KW-1185">Reference proteome</keyword>
<protein>
    <recommendedName>
        <fullName evidence="13">Protein kinase domain-containing protein</fullName>
    </recommendedName>
</protein>
<dbReference type="InterPro" id="IPR003591">
    <property type="entry name" value="Leu-rich_rpt_typical-subtyp"/>
</dbReference>
<dbReference type="SUPFAM" id="SSF52058">
    <property type="entry name" value="L domain-like"/>
    <property type="match status" value="1"/>
</dbReference>
<dbReference type="InterPro" id="IPR000719">
    <property type="entry name" value="Prot_kinase_dom"/>
</dbReference>
<dbReference type="SMART" id="SM00369">
    <property type="entry name" value="LRR_TYP"/>
    <property type="match status" value="3"/>
</dbReference>
<gene>
    <name evidence="14" type="primary">gb25970</name>
    <name evidence="14" type="ORF">PR202_gb25970</name>
</gene>
<evidence type="ECO:0000256" key="1">
    <source>
        <dbReference type="ARBA" id="ARBA00004167"/>
    </source>
</evidence>
<dbReference type="FunFam" id="3.30.200.20:FF:000432">
    <property type="entry name" value="LRR receptor-like serine/threonine-protein kinase EFR"/>
    <property type="match status" value="1"/>
</dbReference>
<comment type="similarity">
    <text evidence="2">Belongs to the protein kinase superfamily. Ser/Thr protein kinase family.</text>
</comment>
<dbReference type="Gene3D" id="1.10.510.10">
    <property type="entry name" value="Transferase(Phosphotransferase) domain 1"/>
    <property type="match status" value="1"/>
</dbReference>
<evidence type="ECO:0000259" key="13">
    <source>
        <dbReference type="PROSITE" id="PS50011"/>
    </source>
</evidence>
<feature type="domain" description="Protein kinase" evidence="13">
    <location>
        <begin position="400"/>
        <end position="586"/>
    </location>
</feature>
<dbReference type="GO" id="GO:0004672">
    <property type="term" value="F:protein kinase activity"/>
    <property type="evidence" value="ECO:0007669"/>
    <property type="project" value="InterPro"/>
</dbReference>
<dbReference type="InterPro" id="IPR001611">
    <property type="entry name" value="Leu-rich_rpt"/>
</dbReference>
<feature type="transmembrane region" description="Helical" evidence="12">
    <location>
        <begin position="16"/>
        <end position="35"/>
    </location>
</feature>
<proteinExistence type="inferred from homology"/>
<dbReference type="Gene3D" id="3.80.10.10">
    <property type="entry name" value="Ribonuclease Inhibitor"/>
    <property type="match status" value="2"/>
</dbReference>
<evidence type="ECO:0000256" key="4">
    <source>
        <dbReference type="ARBA" id="ARBA00022614"/>
    </source>
</evidence>
<evidence type="ECO:0000313" key="14">
    <source>
        <dbReference type="EMBL" id="GJN37049.1"/>
    </source>
</evidence>
<dbReference type="InterPro" id="IPR013210">
    <property type="entry name" value="LRR_N_plant-typ"/>
</dbReference>
<dbReference type="EMBL" id="BQKI01000093">
    <property type="protein sequence ID" value="GJN37049.1"/>
    <property type="molecule type" value="Genomic_DNA"/>
</dbReference>
<dbReference type="InterPro" id="IPR051809">
    <property type="entry name" value="Plant_receptor-like_S/T_kinase"/>
</dbReference>